<dbReference type="NCBIfam" id="TIGR00171">
    <property type="entry name" value="leuD"/>
    <property type="match status" value="1"/>
</dbReference>
<dbReference type="SUPFAM" id="SSF52016">
    <property type="entry name" value="LeuD/IlvD-like"/>
    <property type="match status" value="1"/>
</dbReference>
<organism evidence="12 14">
    <name type="scientific">Aerococcus sanguinicola</name>
    <dbReference type="NCBI Taxonomy" id="119206"/>
    <lineage>
        <taxon>Bacteria</taxon>
        <taxon>Bacillati</taxon>
        <taxon>Bacillota</taxon>
        <taxon>Bacilli</taxon>
        <taxon>Lactobacillales</taxon>
        <taxon>Aerococcaceae</taxon>
        <taxon>Aerococcus</taxon>
    </lineage>
</organism>
<keyword evidence="8 10" id="KW-0456">Lyase</keyword>
<dbReference type="CDD" id="cd01577">
    <property type="entry name" value="IPMI_Swivel"/>
    <property type="match status" value="1"/>
</dbReference>
<comment type="function">
    <text evidence="2 10">Catalyzes the isomerization between 2-isopropylmalate and 3-isopropylmalate, via the formation of 2-isopropylmaleate.</text>
</comment>
<dbReference type="KEGG" id="asan:AWM72_01595"/>
<dbReference type="PANTHER" id="PTHR43345">
    <property type="entry name" value="3-ISOPROPYLMALATE DEHYDRATASE SMALL SUBUNIT 2-RELATED-RELATED"/>
    <property type="match status" value="1"/>
</dbReference>
<comment type="subunit">
    <text evidence="5 10">Heterodimer of LeuC and LeuD.</text>
</comment>
<dbReference type="AlphaFoldDB" id="A0A0X8FA03"/>
<dbReference type="Proteomes" id="UP000069912">
    <property type="component" value="Chromosome"/>
</dbReference>
<keyword evidence="9 10" id="KW-0100">Branched-chain amino acid biosynthesis</keyword>
<reference evidence="12 14" key="1">
    <citation type="journal article" date="2016" name="Genome Announc.">
        <title>Complete Genome Sequences of Aerococcus christensenii CCUG 28831T, Aerococcus sanguinicola CCUG 43001T, Aerococcus urinae CCUG 36881T, Aerococcus urinaeequi CCUG 28094T, Aerococcus urinaehominis CCUG 42038 BT, and Aerococcus viridans CCUG 4311T.</title>
        <authorList>
            <person name="Carkaci D."/>
            <person name="Dargis R."/>
            <person name="Nielsen X.C."/>
            <person name="Skovgaard O."/>
            <person name="Fuursted K."/>
            <person name="Christensen J.J."/>
        </authorList>
    </citation>
    <scope>NUCLEOTIDE SEQUENCE [LARGE SCALE GENOMIC DNA]</scope>
    <source>
        <strain evidence="12 14">CCUG43001</strain>
    </source>
</reference>
<dbReference type="InterPro" id="IPR015928">
    <property type="entry name" value="Aconitase/3IPM_dehydase_swvl"/>
</dbReference>
<protein>
    <recommendedName>
        <fullName evidence="10">3-isopropylmalate dehydratase small subunit</fullName>
        <ecNumber evidence="10">4.2.1.33</ecNumber>
    </recommendedName>
    <alternativeName>
        <fullName evidence="10">Alpha-IPM isomerase</fullName>
        <shortName evidence="10">IPMI</shortName>
    </alternativeName>
    <alternativeName>
        <fullName evidence="10">Isopropylmalate isomerase</fullName>
    </alternativeName>
</protein>
<feature type="domain" description="Aconitase A/isopropylmalate dehydratase small subunit swivel" evidence="11">
    <location>
        <begin position="1"/>
        <end position="124"/>
    </location>
</feature>
<dbReference type="HAMAP" id="MF_01031">
    <property type="entry name" value="LeuD_type1"/>
    <property type="match status" value="1"/>
</dbReference>
<dbReference type="InterPro" id="IPR050075">
    <property type="entry name" value="LeuD"/>
</dbReference>
<dbReference type="NCBIfam" id="NF002458">
    <property type="entry name" value="PRK01641.1"/>
    <property type="match status" value="1"/>
</dbReference>
<dbReference type="FunFam" id="3.20.19.10:FF:000003">
    <property type="entry name" value="3-isopropylmalate dehydratase small subunit"/>
    <property type="match status" value="1"/>
</dbReference>
<dbReference type="InterPro" id="IPR004431">
    <property type="entry name" value="3-IsopropMal_deHydase_ssu"/>
</dbReference>
<dbReference type="GO" id="GO:0009316">
    <property type="term" value="C:3-isopropylmalate dehydratase complex"/>
    <property type="evidence" value="ECO:0007669"/>
    <property type="project" value="InterPro"/>
</dbReference>
<dbReference type="GO" id="GO:0003861">
    <property type="term" value="F:3-isopropylmalate dehydratase activity"/>
    <property type="evidence" value="ECO:0007669"/>
    <property type="project" value="UniProtKB-UniRule"/>
</dbReference>
<evidence type="ECO:0000256" key="1">
    <source>
        <dbReference type="ARBA" id="ARBA00000491"/>
    </source>
</evidence>
<dbReference type="Gene3D" id="3.20.19.10">
    <property type="entry name" value="Aconitase, domain 4"/>
    <property type="match status" value="1"/>
</dbReference>
<dbReference type="RefSeq" id="WP_067972153.1">
    <property type="nucleotide sequence ID" value="NZ_CAJHKM010000006.1"/>
</dbReference>
<reference evidence="14" key="2">
    <citation type="submission" date="2016-01" db="EMBL/GenBank/DDBJ databases">
        <title>Six Aerococcus type strain genome sequencing and assembly using PacBio and Illumina Hiseq.</title>
        <authorList>
            <person name="Carkaci D."/>
            <person name="Dargis R."/>
            <person name="Nielsen X.C."/>
            <person name="Skovgaard O."/>
            <person name="Fuursted K."/>
            <person name="Christensen J.J."/>
        </authorList>
    </citation>
    <scope>NUCLEOTIDE SEQUENCE [LARGE SCALE GENOMIC DNA]</scope>
    <source>
        <strain evidence="14">CCUG43001</strain>
    </source>
</reference>
<keyword evidence="7 10" id="KW-0028">Amino-acid biosynthesis</keyword>
<dbReference type="GO" id="GO:0016853">
    <property type="term" value="F:isomerase activity"/>
    <property type="evidence" value="ECO:0007669"/>
    <property type="project" value="UniProtKB-KW"/>
</dbReference>
<evidence type="ECO:0000256" key="9">
    <source>
        <dbReference type="ARBA" id="ARBA00023304"/>
    </source>
</evidence>
<sequence>MEAIRQHTGRVVPMMNDNIDTDQIMPKAFIKRISKFGYEDFIFFEQRYLDKEMTDNPDFILNQDAYQGASILVAGDNFGCGSSREHAVWGLSQYGFKVVIAGSFSDIFYMNCTKNSLLPVAIEDEAYRQGLADLDPETEIEVDLEEQVIHSPLGDKHFDIDDQIKNKFLQGLDDITETLKHEDAIAAYEAANDHKYDA</sequence>
<dbReference type="UniPathway" id="UPA00048">
    <property type="reaction ID" value="UER00071"/>
</dbReference>
<reference evidence="13 15" key="3">
    <citation type="submission" date="2017-12" db="EMBL/GenBank/DDBJ databases">
        <title>Phylogenetic diversity of female urinary microbiome.</title>
        <authorList>
            <person name="Thomas-White K."/>
            <person name="Wolfe A.J."/>
        </authorList>
    </citation>
    <scope>NUCLEOTIDE SEQUENCE [LARGE SCALE GENOMIC DNA]</scope>
    <source>
        <strain evidence="13 15">UMB0139</strain>
    </source>
</reference>
<gene>
    <name evidence="10 12" type="primary">leuD</name>
    <name evidence="12" type="ORF">AWM72_01595</name>
    <name evidence="13" type="ORF">CYJ28_07510</name>
</gene>
<dbReference type="GO" id="GO:0009098">
    <property type="term" value="P:L-leucine biosynthetic process"/>
    <property type="evidence" value="ECO:0007669"/>
    <property type="project" value="UniProtKB-UniRule"/>
</dbReference>
<comment type="pathway">
    <text evidence="3 10">Amino-acid biosynthesis; L-leucine biosynthesis; L-leucine from 3-methyl-2-oxobutanoate: step 2/4.</text>
</comment>
<dbReference type="Proteomes" id="UP000234239">
    <property type="component" value="Unassembled WGS sequence"/>
</dbReference>
<name>A0A0X8FA03_9LACT</name>
<dbReference type="InterPro" id="IPR033940">
    <property type="entry name" value="IPMI_Swivel"/>
</dbReference>
<dbReference type="EMBL" id="PKGY01000003">
    <property type="protein sequence ID" value="PKZ21741.1"/>
    <property type="molecule type" value="Genomic_DNA"/>
</dbReference>
<keyword evidence="14" id="KW-1185">Reference proteome</keyword>
<dbReference type="EMBL" id="CP014160">
    <property type="protein sequence ID" value="AMB93530.1"/>
    <property type="molecule type" value="Genomic_DNA"/>
</dbReference>
<evidence type="ECO:0000313" key="13">
    <source>
        <dbReference type="EMBL" id="PKZ21741.1"/>
    </source>
</evidence>
<evidence type="ECO:0000313" key="14">
    <source>
        <dbReference type="Proteomes" id="UP000069912"/>
    </source>
</evidence>
<keyword evidence="12" id="KW-0413">Isomerase</keyword>
<keyword evidence="6 10" id="KW-0432">Leucine biosynthesis</keyword>
<evidence type="ECO:0000256" key="5">
    <source>
        <dbReference type="ARBA" id="ARBA00011271"/>
    </source>
</evidence>
<evidence type="ECO:0000259" key="11">
    <source>
        <dbReference type="Pfam" id="PF00694"/>
    </source>
</evidence>
<evidence type="ECO:0000313" key="12">
    <source>
        <dbReference type="EMBL" id="AMB93530.1"/>
    </source>
</evidence>
<dbReference type="PANTHER" id="PTHR43345:SF5">
    <property type="entry name" value="3-ISOPROPYLMALATE DEHYDRATASE SMALL SUBUNIT"/>
    <property type="match status" value="1"/>
</dbReference>
<evidence type="ECO:0000256" key="7">
    <source>
        <dbReference type="ARBA" id="ARBA00022605"/>
    </source>
</evidence>
<comment type="catalytic activity">
    <reaction evidence="1 10">
        <text>(2R,3S)-3-isopropylmalate = (2S)-2-isopropylmalate</text>
        <dbReference type="Rhea" id="RHEA:32287"/>
        <dbReference type="ChEBI" id="CHEBI:1178"/>
        <dbReference type="ChEBI" id="CHEBI:35121"/>
        <dbReference type="EC" id="4.2.1.33"/>
    </reaction>
</comment>
<comment type="similarity">
    <text evidence="4 10">Belongs to the LeuD family. LeuD type 1 subfamily.</text>
</comment>
<evidence type="ECO:0000256" key="6">
    <source>
        <dbReference type="ARBA" id="ARBA00022430"/>
    </source>
</evidence>
<dbReference type="GeneID" id="92902766"/>
<evidence type="ECO:0000256" key="10">
    <source>
        <dbReference type="HAMAP-Rule" id="MF_01031"/>
    </source>
</evidence>
<evidence type="ECO:0000256" key="4">
    <source>
        <dbReference type="ARBA" id="ARBA00009845"/>
    </source>
</evidence>
<evidence type="ECO:0000256" key="8">
    <source>
        <dbReference type="ARBA" id="ARBA00023239"/>
    </source>
</evidence>
<evidence type="ECO:0000256" key="2">
    <source>
        <dbReference type="ARBA" id="ARBA00002695"/>
    </source>
</evidence>
<evidence type="ECO:0000313" key="15">
    <source>
        <dbReference type="Proteomes" id="UP000234239"/>
    </source>
</evidence>
<dbReference type="InterPro" id="IPR000573">
    <property type="entry name" value="AconitaseA/IPMdHydase_ssu_swvl"/>
</dbReference>
<dbReference type="Pfam" id="PF00694">
    <property type="entry name" value="Aconitase_C"/>
    <property type="match status" value="1"/>
</dbReference>
<proteinExistence type="inferred from homology"/>
<accession>A0A0X8FA03</accession>
<dbReference type="EC" id="4.2.1.33" evidence="10"/>
<dbReference type="OrthoDB" id="9777465at2"/>
<evidence type="ECO:0000256" key="3">
    <source>
        <dbReference type="ARBA" id="ARBA00004729"/>
    </source>
</evidence>